<dbReference type="AlphaFoldDB" id="A0A0B2V2Z4"/>
<protein>
    <submittedName>
        <fullName evidence="1">Uncharacterized protein</fullName>
    </submittedName>
</protein>
<dbReference type="OrthoDB" id="5783859at2759"/>
<name>A0A0B2V2Z4_TOXCA</name>
<organism evidence="1 2">
    <name type="scientific">Toxocara canis</name>
    <name type="common">Canine roundworm</name>
    <dbReference type="NCBI Taxonomy" id="6265"/>
    <lineage>
        <taxon>Eukaryota</taxon>
        <taxon>Metazoa</taxon>
        <taxon>Ecdysozoa</taxon>
        <taxon>Nematoda</taxon>
        <taxon>Chromadorea</taxon>
        <taxon>Rhabditida</taxon>
        <taxon>Spirurina</taxon>
        <taxon>Ascaridomorpha</taxon>
        <taxon>Ascaridoidea</taxon>
        <taxon>Toxocaridae</taxon>
        <taxon>Toxocara</taxon>
    </lineage>
</organism>
<dbReference type="Proteomes" id="UP000031036">
    <property type="component" value="Unassembled WGS sequence"/>
</dbReference>
<sequence length="85" mass="9401">MIAQGRASASSPRRILPTLDLNSLQPLVMPMTGLLPSPIQPRKFTARDNEELMEPPRAGEILREVAKMAAWPAVGGRNRIEGCWH</sequence>
<keyword evidence="2" id="KW-1185">Reference proteome</keyword>
<evidence type="ECO:0000313" key="1">
    <source>
        <dbReference type="EMBL" id="KHN77786.1"/>
    </source>
</evidence>
<dbReference type="OMA" id="EVIRCTY"/>
<comment type="caution">
    <text evidence="1">The sequence shown here is derived from an EMBL/GenBank/DDBJ whole genome shotgun (WGS) entry which is preliminary data.</text>
</comment>
<accession>A0A0B2V2Z4</accession>
<gene>
    <name evidence="1" type="ORF">Tcan_03525</name>
</gene>
<evidence type="ECO:0000313" key="2">
    <source>
        <dbReference type="Proteomes" id="UP000031036"/>
    </source>
</evidence>
<proteinExistence type="predicted"/>
<reference evidence="1 2" key="1">
    <citation type="submission" date="2014-11" db="EMBL/GenBank/DDBJ databases">
        <title>Genetic blueprint of the zoonotic pathogen Toxocara canis.</title>
        <authorList>
            <person name="Zhu X.-Q."/>
            <person name="Korhonen P.K."/>
            <person name="Cai H."/>
            <person name="Young N.D."/>
            <person name="Nejsum P."/>
            <person name="von Samson-Himmelstjerna G."/>
            <person name="Boag P.R."/>
            <person name="Tan P."/>
            <person name="Li Q."/>
            <person name="Min J."/>
            <person name="Yang Y."/>
            <person name="Wang X."/>
            <person name="Fang X."/>
            <person name="Hall R.S."/>
            <person name="Hofmann A."/>
            <person name="Sternberg P.W."/>
            <person name="Jex A.R."/>
            <person name="Gasser R.B."/>
        </authorList>
    </citation>
    <scope>NUCLEOTIDE SEQUENCE [LARGE SCALE GENOMIC DNA]</scope>
    <source>
        <strain evidence="1">PN_DK_2014</strain>
    </source>
</reference>
<dbReference type="EMBL" id="JPKZ01002225">
    <property type="protein sequence ID" value="KHN77786.1"/>
    <property type="molecule type" value="Genomic_DNA"/>
</dbReference>